<protein>
    <submittedName>
        <fullName evidence="1">Uncharacterized protein</fullName>
    </submittedName>
</protein>
<reference evidence="1" key="2">
    <citation type="submission" date="2020-06" db="EMBL/GenBank/DDBJ databases">
        <authorList>
            <person name="Sheffer M."/>
        </authorList>
    </citation>
    <scope>NUCLEOTIDE SEQUENCE</scope>
</reference>
<dbReference type="Proteomes" id="UP000807504">
    <property type="component" value="Unassembled WGS sequence"/>
</dbReference>
<sequence length="195" mass="21373">MSFLYHEVERKEQRVLAETSFGIAFLDQPKICSSLPKIHDENLLTELASRGIKLTDVGKDTPPIKDLLGADVLGSILTGKNRDVSARGYACYVFLRYDKEAGVKVSFTLAKARVVPVQRPTIPRQKVSEAADLTIIQSMFIAVHWPSAGASSCIRGQGRHDKIPVAFSLIGPQSKILQSHIIIAINRASFDSDGL</sequence>
<gene>
    <name evidence="1" type="ORF">HNY73_009849</name>
</gene>
<dbReference type="EMBL" id="JABXBU010000015">
    <property type="protein sequence ID" value="KAF8788335.1"/>
    <property type="molecule type" value="Genomic_DNA"/>
</dbReference>
<dbReference type="Pfam" id="PF05380">
    <property type="entry name" value="Peptidase_A17"/>
    <property type="match status" value="1"/>
</dbReference>
<evidence type="ECO:0000313" key="2">
    <source>
        <dbReference type="Proteomes" id="UP000807504"/>
    </source>
</evidence>
<proteinExistence type="predicted"/>
<keyword evidence="2" id="KW-1185">Reference proteome</keyword>
<comment type="caution">
    <text evidence="1">The sequence shown here is derived from an EMBL/GenBank/DDBJ whole genome shotgun (WGS) entry which is preliminary data.</text>
</comment>
<evidence type="ECO:0000313" key="1">
    <source>
        <dbReference type="EMBL" id="KAF8788335.1"/>
    </source>
</evidence>
<reference evidence="1" key="1">
    <citation type="journal article" date="2020" name="bioRxiv">
        <title>Chromosome-level reference genome of the European wasp spider Argiope bruennichi: a resource for studies on range expansion and evolutionary adaptation.</title>
        <authorList>
            <person name="Sheffer M.M."/>
            <person name="Hoppe A."/>
            <person name="Krehenwinkel H."/>
            <person name="Uhl G."/>
            <person name="Kuss A.W."/>
            <person name="Jensen L."/>
            <person name="Jensen C."/>
            <person name="Gillespie R.G."/>
            <person name="Hoff K.J."/>
            <person name="Prost S."/>
        </authorList>
    </citation>
    <scope>NUCLEOTIDE SEQUENCE</scope>
</reference>
<organism evidence="1 2">
    <name type="scientific">Argiope bruennichi</name>
    <name type="common">Wasp spider</name>
    <name type="synonym">Aranea bruennichi</name>
    <dbReference type="NCBI Taxonomy" id="94029"/>
    <lineage>
        <taxon>Eukaryota</taxon>
        <taxon>Metazoa</taxon>
        <taxon>Ecdysozoa</taxon>
        <taxon>Arthropoda</taxon>
        <taxon>Chelicerata</taxon>
        <taxon>Arachnida</taxon>
        <taxon>Araneae</taxon>
        <taxon>Araneomorphae</taxon>
        <taxon>Entelegynae</taxon>
        <taxon>Araneoidea</taxon>
        <taxon>Araneidae</taxon>
        <taxon>Argiope</taxon>
    </lineage>
</organism>
<name>A0A8T0FD91_ARGBR</name>
<accession>A0A8T0FD91</accession>
<dbReference type="InterPro" id="IPR008042">
    <property type="entry name" value="Retrotrans_Pao"/>
</dbReference>
<dbReference type="AlphaFoldDB" id="A0A8T0FD91"/>